<evidence type="ECO:0000256" key="1">
    <source>
        <dbReference type="ARBA" id="ARBA00022747"/>
    </source>
</evidence>
<comment type="caution">
    <text evidence="3">The sequence shown here is derived from an EMBL/GenBank/DDBJ whole genome shotgun (WGS) entry which is preliminary data.</text>
</comment>
<dbReference type="Gene3D" id="1.10.287.1120">
    <property type="entry name" value="Bipartite methylase S protein"/>
    <property type="match status" value="1"/>
</dbReference>
<dbReference type="GO" id="GO:0003677">
    <property type="term" value="F:DNA binding"/>
    <property type="evidence" value="ECO:0007669"/>
    <property type="project" value="UniProtKB-KW"/>
</dbReference>
<dbReference type="EMBL" id="BJMU01000025">
    <property type="protein sequence ID" value="GEB84008.1"/>
    <property type="molecule type" value="Genomic_DNA"/>
</dbReference>
<keyword evidence="1" id="KW-0680">Restriction system</keyword>
<sequence length="89" mass="9574">MHFLAPEMTGVSVPHISPSQIASFPICLPSRKIQDEIVTYLARAITKFESLILTATNAITLLKERRAALISAAVTGKIDVRAQSKALAA</sequence>
<dbReference type="SUPFAM" id="SSF116734">
    <property type="entry name" value="DNA methylase specificity domain"/>
    <property type="match status" value="1"/>
</dbReference>
<name>A0A4Y3TQD9_9PROT</name>
<dbReference type="PANTHER" id="PTHR43140">
    <property type="entry name" value="TYPE-1 RESTRICTION ENZYME ECOKI SPECIFICITY PROTEIN"/>
    <property type="match status" value="1"/>
</dbReference>
<evidence type="ECO:0008006" key="5">
    <source>
        <dbReference type="Google" id="ProtNLM"/>
    </source>
</evidence>
<dbReference type="AlphaFoldDB" id="A0A4Y3TQD9"/>
<keyword evidence="2" id="KW-0238">DNA-binding</keyword>
<dbReference type="PANTHER" id="PTHR43140:SF1">
    <property type="entry name" value="TYPE I RESTRICTION ENZYME ECOKI SPECIFICITY SUBUNIT"/>
    <property type="match status" value="1"/>
</dbReference>
<protein>
    <recommendedName>
        <fullName evidence="5">Type I restriction modification DNA specificity domain-containing protein</fullName>
    </recommendedName>
</protein>
<organism evidence="3 4">
    <name type="scientific">Acetobacter orleanensis</name>
    <dbReference type="NCBI Taxonomy" id="104099"/>
    <lineage>
        <taxon>Bacteria</taxon>
        <taxon>Pseudomonadati</taxon>
        <taxon>Pseudomonadota</taxon>
        <taxon>Alphaproteobacteria</taxon>
        <taxon>Acetobacterales</taxon>
        <taxon>Acetobacteraceae</taxon>
        <taxon>Acetobacter</taxon>
    </lineage>
</organism>
<evidence type="ECO:0000313" key="3">
    <source>
        <dbReference type="EMBL" id="GEB84008.1"/>
    </source>
</evidence>
<dbReference type="InterPro" id="IPR044946">
    <property type="entry name" value="Restrct_endonuc_typeI_TRD_sf"/>
</dbReference>
<evidence type="ECO:0000313" key="4">
    <source>
        <dbReference type="Proteomes" id="UP000317617"/>
    </source>
</evidence>
<accession>A0A4Y3TQD9</accession>
<keyword evidence="4" id="KW-1185">Reference proteome</keyword>
<proteinExistence type="predicted"/>
<dbReference type="GO" id="GO:0009307">
    <property type="term" value="P:DNA restriction-modification system"/>
    <property type="evidence" value="ECO:0007669"/>
    <property type="project" value="UniProtKB-KW"/>
</dbReference>
<dbReference type="InterPro" id="IPR051212">
    <property type="entry name" value="Type-I_RE_S_subunit"/>
</dbReference>
<dbReference type="Gene3D" id="3.90.220.20">
    <property type="entry name" value="DNA methylase specificity domains"/>
    <property type="match status" value="1"/>
</dbReference>
<gene>
    <name evidence="3" type="ORF">AOR01nite_24850</name>
</gene>
<evidence type="ECO:0000256" key="2">
    <source>
        <dbReference type="ARBA" id="ARBA00023125"/>
    </source>
</evidence>
<reference evidence="3 4" key="1">
    <citation type="submission" date="2019-06" db="EMBL/GenBank/DDBJ databases">
        <title>Whole genome shotgun sequence of Acetobacter orleanensis NBRC 13752.</title>
        <authorList>
            <person name="Hosoyama A."/>
            <person name="Uohara A."/>
            <person name="Ohji S."/>
            <person name="Ichikawa N."/>
        </authorList>
    </citation>
    <scope>NUCLEOTIDE SEQUENCE [LARGE SCALE GENOMIC DNA]</scope>
    <source>
        <strain evidence="3 4">NBRC 13752</strain>
    </source>
</reference>
<dbReference type="Proteomes" id="UP000317617">
    <property type="component" value="Unassembled WGS sequence"/>
</dbReference>